<feature type="transmembrane region" description="Helical" evidence="7">
    <location>
        <begin position="138"/>
        <end position="161"/>
    </location>
</feature>
<dbReference type="EMBL" id="JAGQHS010000203">
    <property type="protein sequence ID" value="MCA9758710.1"/>
    <property type="molecule type" value="Genomic_DNA"/>
</dbReference>
<feature type="transmembrane region" description="Helical" evidence="7">
    <location>
        <begin position="360"/>
        <end position="382"/>
    </location>
</feature>
<evidence type="ECO:0000256" key="1">
    <source>
        <dbReference type="ARBA" id="ARBA00004141"/>
    </source>
</evidence>
<dbReference type="PROSITE" id="PS50850">
    <property type="entry name" value="MFS"/>
    <property type="match status" value="1"/>
</dbReference>
<dbReference type="InterPro" id="IPR036259">
    <property type="entry name" value="MFS_trans_sf"/>
</dbReference>
<evidence type="ECO:0000256" key="7">
    <source>
        <dbReference type="SAM" id="Phobius"/>
    </source>
</evidence>
<keyword evidence="2" id="KW-0813">Transport</keyword>
<evidence type="ECO:0000256" key="4">
    <source>
        <dbReference type="ARBA" id="ARBA00022989"/>
    </source>
</evidence>
<feature type="transmembrane region" description="Helical" evidence="7">
    <location>
        <begin position="269"/>
        <end position="293"/>
    </location>
</feature>
<feature type="transmembrane region" description="Helical" evidence="7">
    <location>
        <begin position="305"/>
        <end position="324"/>
    </location>
</feature>
<evidence type="ECO:0000259" key="8">
    <source>
        <dbReference type="PROSITE" id="PS50850"/>
    </source>
</evidence>
<dbReference type="CDD" id="cd17321">
    <property type="entry name" value="MFS_MMR_MDR_like"/>
    <property type="match status" value="1"/>
</dbReference>
<protein>
    <submittedName>
        <fullName evidence="9">MFS transporter</fullName>
    </submittedName>
</protein>
<comment type="subcellular location">
    <subcellularLocation>
        <location evidence="1">Membrane</location>
        <topology evidence="1">Multi-pass membrane protein</topology>
    </subcellularLocation>
</comment>
<feature type="transmembrane region" description="Helical" evidence="7">
    <location>
        <begin position="199"/>
        <end position="218"/>
    </location>
</feature>
<feature type="transmembrane region" description="Helical" evidence="7">
    <location>
        <begin position="403"/>
        <end position="421"/>
    </location>
</feature>
<dbReference type="InterPro" id="IPR020846">
    <property type="entry name" value="MFS_dom"/>
</dbReference>
<feature type="transmembrane region" description="Helical" evidence="7">
    <location>
        <begin position="230"/>
        <end position="248"/>
    </location>
</feature>
<sequence>MANETKHPGVRGPLAALSLPLLMASLDTSVANTALPVLAEAFAAPFHAVQWIVLAYLLAITALIVSAGRLGDLVGHRRLFLAGISLFTLASLLCGVAPSLWMLLGARAVQGVGAAVMMALSLALVGETIPTERTGRAMGLLGTMSAIGTASGPSLGGLLIAGPGWRWIFLVNVPVGLLTLILAHHYLPEDGRKPTFRRSGVDPLGTLLLVATLASYALSMTRGSGSARVVPTSLLLGAGVAGALFLLAQRKASSPLVPLDTFRDRFLAAGLASGALVSAVMMSTLVVGPFYLLGALHLRAEFAGLLLSVGPLIVALVGVPAGRLADRHGAGRMTRIGLLAISLGAVALSLLPIQAGVLGYLIPIGVITTGYSLFQTANNSAVMSRADSERRGMVSGLLNLSRNLGLITGASALGAVFAIGAGVEEVATAQPEAIAAGLRTTFAAATALMAVALAMTTSPARPMQIGAKGSTDWSRKPSNSH</sequence>
<dbReference type="Proteomes" id="UP000739538">
    <property type="component" value="Unassembled WGS sequence"/>
</dbReference>
<organism evidence="9 10">
    <name type="scientific">Eiseniibacteriota bacterium</name>
    <dbReference type="NCBI Taxonomy" id="2212470"/>
    <lineage>
        <taxon>Bacteria</taxon>
        <taxon>Candidatus Eiseniibacteriota</taxon>
    </lineage>
</organism>
<feature type="transmembrane region" description="Helical" evidence="7">
    <location>
        <begin position="49"/>
        <end position="67"/>
    </location>
</feature>
<reference evidence="9" key="1">
    <citation type="submission" date="2020-04" db="EMBL/GenBank/DDBJ databases">
        <authorList>
            <person name="Zhang T."/>
        </authorList>
    </citation>
    <scope>NUCLEOTIDE SEQUENCE</scope>
    <source>
        <strain evidence="9">HKST-UBA02</strain>
    </source>
</reference>
<evidence type="ECO:0000313" key="10">
    <source>
        <dbReference type="Proteomes" id="UP000739538"/>
    </source>
</evidence>
<dbReference type="Gene3D" id="1.20.1250.20">
    <property type="entry name" value="MFS general substrate transporter like domains"/>
    <property type="match status" value="1"/>
</dbReference>
<dbReference type="PANTHER" id="PTHR42718">
    <property type="entry name" value="MAJOR FACILITATOR SUPERFAMILY MULTIDRUG TRANSPORTER MFSC"/>
    <property type="match status" value="1"/>
</dbReference>
<evidence type="ECO:0000256" key="5">
    <source>
        <dbReference type="ARBA" id="ARBA00023136"/>
    </source>
</evidence>
<dbReference type="Gene3D" id="1.20.1720.10">
    <property type="entry name" value="Multidrug resistance protein D"/>
    <property type="match status" value="1"/>
</dbReference>
<keyword evidence="3 7" id="KW-0812">Transmembrane</keyword>
<feature type="transmembrane region" description="Helical" evidence="7">
    <location>
        <begin position="79"/>
        <end position="102"/>
    </location>
</feature>
<dbReference type="InterPro" id="IPR011701">
    <property type="entry name" value="MFS"/>
</dbReference>
<dbReference type="GO" id="GO:0016020">
    <property type="term" value="C:membrane"/>
    <property type="evidence" value="ECO:0007669"/>
    <property type="project" value="UniProtKB-SubCell"/>
</dbReference>
<keyword evidence="5 7" id="KW-0472">Membrane</keyword>
<evidence type="ECO:0000256" key="3">
    <source>
        <dbReference type="ARBA" id="ARBA00022692"/>
    </source>
</evidence>
<accession>A0A956NG13</accession>
<evidence type="ECO:0000256" key="2">
    <source>
        <dbReference type="ARBA" id="ARBA00022448"/>
    </source>
</evidence>
<comment type="caution">
    <text evidence="9">The sequence shown here is derived from an EMBL/GenBank/DDBJ whole genome shotgun (WGS) entry which is preliminary data.</text>
</comment>
<dbReference type="AlphaFoldDB" id="A0A956NG13"/>
<feature type="transmembrane region" description="Helical" evidence="7">
    <location>
        <begin position="108"/>
        <end position="126"/>
    </location>
</feature>
<feature type="region of interest" description="Disordered" evidence="6">
    <location>
        <begin position="462"/>
        <end position="481"/>
    </location>
</feature>
<dbReference type="GO" id="GO:0022857">
    <property type="term" value="F:transmembrane transporter activity"/>
    <property type="evidence" value="ECO:0007669"/>
    <property type="project" value="InterPro"/>
</dbReference>
<evidence type="ECO:0000313" key="9">
    <source>
        <dbReference type="EMBL" id="MCA9758710.1"/>
    </source>
</evidence>
<dbReference type="PANTHER" id="PTHR42718:SF9">
    <property type="entry name" value="MAJOR FACILITATOR SUPERFAMILY MULTIDRUG TRANSPORTER MFSC"/>
    <property type="match status" value="1"/>
</dbReference>
<evidence type="ECO:0000256" key="6">
    <source>
        <dbReference type="SAM" id="MobiDB-lite"/>
    </source>
</evidence>
<proteinExistence type="predicted"/>
<keyword evidence="4 7" id="KW-1133">Transmembrane helix</keyword>
<reference evidence="9" key="2">
    <citation type="journal article" date="2021" name="Microbiome">
        <title>Successional dynamics and alternative stable states in a saline activated sludge microbial community over 9 years.</title>
        <authorList>
            <person name="Wang Y."/>
            <person name="Ye J."/>
            <person name="Ju F."/>
            <person name="Liu L."/>
            <person name="Boyd J.A."/>
            <person name="Deng Y."/>
            <person name="Parks D.H."/>
            <person name="Jiang X."/>
            <person name="Yin X."/>
            <person name="Woodcroft B.J."/>
            <person name="Tyson G.W."/>
            <person name="Hugenholtz P."/>
            <person name="Polz M.F."/>
            <person name="Zhang T."/>
        </authorList>
    </citation>
    <scope>NUCLEOTIDE SEQUENCE</scope>
    <source>
        <strain evidence="9">HKST-UBA02</strain>
    </source>
</reference>
<dbReference type="Pfam" id="PF07690">
    <property type="entry name" value="MFS_1"/>
    <property type="match status" value="1"/>
</dbReference>
<gene>
    <name evidence="9" type="ORF">KDA27_23155</name>
</gene>
<name>A0A956NG13_UNCEI</name>
<feature type="transmembrane region" description="Helical" evidence="7">
    <location>
        <begin position="433"/>
        <end position="455"/>
    </location>
</feature>
<feature type="transmembrane region" description="Helical" evidence="7">
    <location>
        <begin position="336"/>
        <end position="354"/>
    </location>
</feature>
<dbReference type="SUPFAM" id="SSF103473">
    <property type="entry name" value="MFS general substrate transporter"/>
    <property type="match status" value="1"/>
</dbReference>
<feature type="domain" description="Major facilitator superfamily (MFS) profile" evidence="8">
    <location>
        <begin position="13"/>
        <end position="462"/>
    </location>
</feature>
<feature type="transmembrane region" description="Helical" evidence="7">
    <location>
        <begin position="167"/>
        <end position="187"/>
    </location>
</feature>
<dbReference type="PRINTS" id="PR01036">
    <property type="entry name" value="TCRTETB"/>
</dbReference>